<dbReference type="Proteomes" id="UP001527925">
    <property type="component" value="Unassembled WGS sequence"/>
</dbReference>
<dbReference type="PANTHER" id="PTHR12951:SF1">
    <property type="entry name" value="PROTEIN UNC-119 HOMOLOG"/>
    <property type="match status" value="1"/>
</dbReference>
<keyword evidence="7" id="KW-1185">Reference proteome</keyword>
<dbReference type="InterPro" id="IPR037036">
    <property type="entry name" value="PDED_dom_sf"/>
</dbReference>
<evidence type="ECO:0000259" key="5">
    <source>
        <dbReference type="Pfam" id="PF05351"/>
    </source>
</evidence>
<dbReference type="InterPro" id="IPR014756">
    <property type="entry name" value="Ig_E-set"/>
</dbReference>
<accession>A0ABR4MY53</accession>
<feature type="domain" description="GMP phosphodiesterase delta subunit" evidence="5">
    <location>
        <begin position="13"/>
        <end position="160"/>
    </location>
</feature>
<protein>
    <recommendedName>
        <fullName evidence="5">GMP phosphodiesterase delta subunit domain-containing protein</fullName>
    </recommendedName>
</protein>
<evidence type="ECO:0000256" key="2">
    <source>
        <dbReference type="ARBA" id="ARBA00022448"/>
    </source>
</evidence>
<evidence type="ECO:0000256" key="1">
    <source>
        <dbReference type="ARBA" id="ARBA00008102"/>
    </source>
</evidence>
<gene>
    <name evidence="6" type="ORF">HK105_208324</name>
</gene>
<comment type="similarity">
    <text evidence="1">Belongs to the PDE6D/unc-119 family.</text>
</comment>
<dbReference type="InterPro" id="IPR008015">
    <property type="entry name" value="PDED_dom"/>
</dbReference>
<comment type="caution">
    <text evidence="6">The sequence shown here is derived from an EMBL/GenBank/DDBJ whole genome shotgun (WGS) entry which is preliminary data.</text>
</comment>
<evidence type="ECO:0000313" key="7">
    <source>
        <dbReference type="Proteomes" id="UP001527925"/>
    </source>
</evidence>
<keyword evidence="2" id="KW-0813">Transport</keyword>
<dbReference type="EMBL" id="JADGIZ020000074">
    <property type="protein sequence ID" value="KAL2912191.1"/>
    <property type="molecule type" value="Genomic_DNA"/>
</dbReference>
<dbReference type="Pfam" id="PF05351">
    <property type="entry name" value="GMP_PDE_delta"/>
    <property type="match status" value="1"/>
</dbReference>
<dbReference type="PANTHER" id="PTHR12951">
    <property type="entry name" value="RETINAL PROTEIN 4"/>
    <property type="match status" value="1"/>
</dbReference>
<reference evidence="6 7" key="1">
    <citation type="submission" date="2023-09" db="EMBL/GenBank/DDBJ databases">
        <title>Pangenome analysis of Batrachochytrium dendrobatidis and related Chytrids.</title>
        <authorList>
            <person name="Yacoub M.N."/>
            <person name="Stajich J.E."/>
            <person name="James T.Y."/>
        </authorList>
    </citation>
    <scope>NUCLEOTIDE SEQUENCE [LARGE SCALE GENOMIC DNA]</scope>
    <source>
        <strain evidence="6 7">JEL0888</strain>
    </source>
</reference>
<organism evidence="6 7">
    <name type="scientific">Polyrhizophydium stewartii</name>
    <dbReference type="NCBI Taxonomy" id="2732419"/>
    <lineage>
        <taxon>Eukaryota</taxon>
        <taxon>Fungi</taxon>
        <taxon>Fungi incertae sedis</taxon>
        <taxon>Chytridiomycota</taxon>
        <taxon>Chytridiomycota incertae sedis</taxon>
        <taxon>Chytridiomycetes</taxon>
        <taxon>Rhizophydiales</taxon>
        <taxon>Rhizophydiales incertae sedis</taxon>
        <taxon>Polyrhizophydium</taxon>
    </lineage>
</organism>
<evidence type="ECO:0000256" key="4">
    <source>
        <dbReference type="ARBA" id="ARBA00023121"/>
    </source>
</evidence>
<sequence>MQFLCSQAGYRLVQFLEFSIKNEDTNEMLFQLKRPEIPLNWEDIDPAEEGRTVNYKFPISFLQAKNIGTTLTFAVGPKELSSFRMIERHYFRDRLLKSFDFTFGFCIPNTVNTWEHIYEVPALDEKTKKEMVLSPGQTVSDSFYFVDNKLVLHNKASYSYC</sequence>
<evidence type="ECO:0000313" key="6">
    <source>
        <dbReference type="EMBL" id="KAL2912191.1"/>
    </source>
</evidence>
<name>A0ABR4MY53_9FUNG</name>
<dbReference type="Gene3D" id="2.70.50.40">
    <property type="entry name" value="GMP phosphodiesterase, delta subunit"/>
    <property type="match status" value="1"/>
</dbReference>
<keyword evidence="3" id="KW-0653">Protein transport</keyword>
<dbReference type="InterPro" id="IPR051519">
    <property type="entry name" value="PDE6D_unc-119_myristoyl-bd"/>
</dbReference>
<proteinExistence type="inferred from homology"/>
<dbReference type="SUPFAM" id="SSF81296">
    <property type="entry name" value="E set domains"/>
    <property type="match status" value="1"/>
</dbReference>
<evidence type="ECO:0000256" key="3">
    <source>
        <dbReference type="ARBA" id="ARBA00022927"/>
    </source>
</evidence>
<keyword evidence="4" id="KW-0446">Lipid-binding</keyword>